<dbReference type="GeneID" id="106174246"/>
<evidence type="ECO:0000313" key="2">
    <source>
        <dbReference type="Proteomes" id="UP000085678"/>
    </source>
</evidence>
<evidence type="ECO:0000313" key="3">
    <source>
        <dbReference type="RefSeq" id="XP_013411154.1"/>
    </source>
</evidence>
<proteinExistence type="predicted"/>
<dbReference type="AlphaFoldDB" id="A0A1S3JL71"/>
<dbReference type="KEGG" id="lak:106174247"/>
<name>A0A1S3JL71_LINAN</name>
<keyword evidence="2" id="KW-1185">Reference proteome</keyword>
<organism evidence="2 4">
    <name type="scientific">Lingula anatina</name>
    <name type="common">Brachiopod</name>
    <name type="synonym">Lingula unguis</name>
    <dbReference type="NCBI Taxonomy" id="7574"/>
    <lineage>
        <taxon>Eukaryota</taxon>
        <taxon>Metazoa</taxon>
        <taxon>Spiralia</taxon>
        <taxon>Lophotrochozoa</taxon>
        <taxon>Brachiopoda</taxon>
        <taxon>Linguliformea</taxon>
        <taxon>Lingulata</taxon>
        <taxon>Lingulida</taxon>
        <taxon>Linguloidea</taxon>
        <taxon>Lingulidae</taxon>
        <taxon>Lingula</taxon>
    </lineage>
</organism>
<dbReference type="KEGG" id="lak:106174246"/>
<sequence length="109" mass="12951">MAASGINEHNEARRRERFLFRNAYFQKQSEEAAAAQRVQNHFQQGGYAGRPMSSYEQQLQATQRQSSPVKHTRESEDMRRRKEHSRMMAQEYSAKIPFRYSSTDYISQW</sequence>
<reference evidence="3 4" key="1">
    <citation type="submission" date="2025-04" db="UniProtKB">
        <authorList>
            <consortium name="RefSeq"/>
        </authorList>
    </citation>
    <scope>IDENTIFICATION</scope>
    <source>
        <tissue evidence="3 4">Gonads</tissue>
    </source>
</reference>
<dbReference type="RefSeq" id="XP_013411155.1">
    <property type="nucleotide sequence ID" value="XM_013555701.1"/>
</dbReference>
<dbReference type="Proteomes" id="UP000085678">
    <property type="component" value="Unplaced"/>
</dbReference>
<dbReference type="GeneID" id="106174247"/>
<feature type="compositionally biased region" description="Polar residues" evidence="1">
    <location>
        <begin position="54"/>
        <end position="69"/>
    </location>
</feature>
<evidence type="ECO:0000256" key="1">
    <source>
        <dbReference type="SAM" id="MobiDB-lite"/>
    </source>
</evidence>
<dbReference type="OrthoDB" id="6285231at2759"/>
<protein>
    <submittedName>
        <fullName evidence="3">Uncharacterized protein LOC106174246</fullName>
    </submittedName>
    <submittedName>
        <fullName evidence="4">Uncharacterized protein LOC106174247</fullName>
    </submittedName>
</protein>
<gene>
    <name evidence="4" type="primary">LOC106174247</name>
    <name evidence="3" type="synonym">LOC106174246</name>
</gene>
<accession>A0A1S3JL71</accession>
<feature type="compositionally biased region" description="Basic and acidic residues" evidence="1">
    <location>
        <begin position="71"/>
        <end position="80"/>
    </location>
</feature>
<dbReference type="RefSeq" id="XP_013411154.1">
    <property type="nucleotide sequence ID" value="XM_013555700.1"/>
</dbReference>
<feature type="region of interest" description="Disordered" evidence="1">
    <location>
        <begin position="44"/>
        <end position="89"/>
    </location>
</feature>
<evidence type="ECO:0000313" key="4">
    <source>
        <dbReference type="RefSeq" id="XP_013411155.1"/>
    </source>
</evidence>